<evidence type="ECO:0000256" key="1">
    <source>
        <dbReference type="SAM" id="MobiDB-lite"/>
    </source>
</evidence>
<dbReference type="EnsemblMetazoa" id="XM_030999267">
    <property type="protein sequence ID" value="XP_030855127"/>
    <property type="gene ID" value="LOC105439844"/>
</dbReference>
<dbReference type="InterPro" id="IPR037939">
    <property type="entry name" value="CRADD"/>
</dbReference>
<dbReference type="InterPro" id="IPR001315">
    <property type="entry name" value="CARD"/>
</dbReference>
<sequence length="327" mass="35883">MADGIRDGKGKILRNTDPLFTNIAENYPPGKYTSFCNEFGVGYNSAEQIRIGKMGNQTAALKQVLNNWLDERQGVTRAKLESALTKAKTGGLLHYVENNFEKYAVKEQSAEGDKSDVQANNQATASRAAGQSIAMTGNTFSVTNNFGTGNGEDRKRRTDEHDAGPSHKKKANEKTMSMTTRHRTILEKSAPDILNDLKADDVLPLLLRDRVITTDDADEVKTKPTRREKVAALLDILPRRGDKAYASFLDSLNDTQGSAHLHESVKECEEVYDQEQDVPTSQGAERLTSSNQPSRGGNTQSGSITIRASESATVQNNTVTGQVNNYR</sequence>
<dbReference type="KEGG" id="spu:105439844"/>
<feature type="region of interest" description="Disordered" evidence="1">
    <location>
        <begin position="111"/>
        <end position="179"/>
    </location>
</feature>
<accession>A0A7M7PQ13</accession>
<dbReference type="GO" id="GO:0005737">
    <property type="term" value="C:cytoplasm"/>
    <property type="evidence" value="ECO:0000318"/>
    <property type="project" value="GO_Central"/>
</dbReference>
<feature type="domain" description="CARD" evidence="2">
    <location>
        <begin position="178"/>
        <end position="256"/>
    </location>
</feature>
<reference evidence="4" key="1">
    <citation type="submission" date="2015-02" db="EMBL/GenBank/DDBJ databases">
        <title>Genome sequencing for Strongylocentrotus purpuratus.</title>
        <authorList>
            <person name="Murali S."/>
            <person name="Liu Y."/>
            <person name="Vee V."/>
            <person name="English A."/>
            <person name="Wang M."/>
            <person name="Skinner E."/>
            <person name="Han Y."/>
            <person name="Muzny D.M."/>
            <person name="Worley K.C."/>
            <person name="Gibbs R.A."/>
        </authorList>
    </citation>
    <scope>NUCLEOTIDE SEQUENCE</scope>
</reference>
<dbReference type="Gene3D" id="1.10.533.10">
    <property type="entry name" value="Death Domain, Fas"/>
    <property type="match status" value="2"/>
</dbReference>
<dbReference type="AlphaFoldDB" id="A0A7M7PQ13"/>
<feature type="compositionally biased region" description="Polar residues" evidence="1">
    <location>
        <begin position="133"/>
        <end position="147"/>
    </location>
</feature>
<dbReference type="PANTHER" id="PTHR15034">
    <property type="entry name" value="DEATH DOMAIN-CONTAINING PROTEIN CRADD"/>
    <property type="match status" value="1"/>
</dbReference>
<dbReference type="OrthoDB" id="5981554at2759"/>
<dbReference type="InParanoid" id="A0A7M7PQ13"/>
<dbReference type="PANTHER" id="PTHR15034:SF5">
    <property type="entry name" value="DEATH DOMAIN-CONTAINING PROTEIN CRADD"/>
    <property type="match status" value="1"/>
</dbReference>
<protein>
    <recommendedName>
        <fullName evidence="2">CARD domain-containing protein</fullName>
    </recommendedName>
</protein>
<dbReference type="Pfam" id="PF00619">
    <property type="entry name" value="CARD"/>
    <property type="match status" value="1"/>
</dbReference>
<dbReference type="Proteomes" id="UP000007110">
    <property type="component" value="Unassembled WGS sequence"/>
</dbReference>
<dbReference type="InterPro" id="IPR011029">
    <property type="entry name" value="DEATH-like_dom_sf"/>
</dbReference>
<evidence type="ECO:0000313" key="4">
    <source>
        <dbReference type="Proteomes" id="UP000007110"/>
    </source>
</evidence>
<feature type="region of interest" description="Disordered" evidence="1">
    <location>
        <begin position="273"/>
        <end position="327"/>
    </location>
</feature>
<name>A0A7M7PQ13_STRPU</name>
<keyword evidence="4" id="KW-1185">Reference proteome</keyword>
<dbReference type="SMART" id="SM00114">
    <property type="entry name" value="CARD"/>
    <property type="match status" value="1"/>
</dbReference>
<feature type="compositionally biased region" description="Basic and acidic residues" evidence="1">
    <location>
        <begin position="151"/>
        <end position="165"/>
    </location>
</feature>
<dbReference type="GO" id="GO:0002020">
    <property type="term" value="F:protease binding"/>
    <property type="evidence" value="ECO:0007669"/>
    <property type="project" value="InterPro"/>
</dbReference>
<dbReference type="GeneID" id="105439844"/>
<dbReference type="GO" id="GO:2001235">
    <property type="term" value="P:positive regulation of apoptotic signaling pathway"/>
    <property type="evidence" value="ECO:0000318"/>
    <property type="project" value="GO_Central"/>
</dbReference>
<organism evidence="3 4">
    <name type="scientific">Strongylocentrotus purpuratus</name>
    <name type="common">Purple sea urchin</name>
    <dbReference type="NCBI Taxonomy" id="7668"/>
    <lineage>
        <taxon>Eukaryota</taxon>
        <taxon>Metazoa</taxon>
        <taxon>Echinodermata</taxon>
        <taxon>Eleutherozoa</taxon>
        <taxon>Echinozoa</taxon>
        <taxon>Echinoidea</taxon>
        <taxon>Euechinoidea</taxon>
        <taxon>Echinacea</taxon>
        <taxon>Camarodonta</taxon>
        <taxon>Echinidea</taxon>
        <taxon>Strongylocentrotidae</taxon>
        <taxon>Strongylocentrotus</taxon>
    </lineage>
</organism>
<dbReference type="CDD" id="cd01671">
    <property type="entry name" value="CARD"/>
    <property type="match status" value="1"/>
</dbReference>
<feature type="compositionally biased region" description="Polar residues" evidence="1">
    <location>
        <begin position="277"/>
        <end position="312"/>
    </location>
</feature>
<proteinExistence type="predicted"/>
<dbReference type="PROSITE" id="PS50209">
    <property type="entry name" value="CARD"/>
    <property type="match status" value="1"/>
</dbReference>
<evidence type="ECO:0000259" key="2">
    <source>
        <dbReference type="PROSITE" id="PS50209"/>
    </source>
</evidence>
<reference evidence="3" key="2">
    <citation type="submission" date="2021-01" db="UniProtKB">
        <authorList>
            <consortium name="EnsemblMetazoa"/>
        </authorList>
    </citation>
    <scope>IDENTIFICATION</scope>
</reference>
<feature type="compositionally biased region" description="Low complexity" evidence="1">
    <location>
        <begin position="313"/>
        <end position="327"/>
    </location>
</feature>
<evidence type="ECO:0000313" key="3">
    <source>
        <dbReference type="EnsemblMetazoa" id="XP_030855127"/>
    </source>
</evidence>
<dbReference type="RefSeq" id="XP_030855127.1">
    <property type="nucleotide sequence ID" value="XM_030999267.1"/>
</dbReference>
<dbReference type="SUPFAM" id="SSF47986">
    <property type="entry name" value="DEATH domain"/>
    <property type="match status" value="2"/>
</dbReference>
<dbReference type="GO" id="GO:0070513">
    <property type="term" value="F:death domain binding"/>
    <property type="evidence" value="ECO:0007669"/>
    <property type="project" value="InterPro"/>
</dbReference>